<dbReference type="Proteomes" id="UP001235744">
    <property type="component" value="Chromosome"/>
</dbReference>
<feature type="transmembrane region" description="Helical" evidence="1">
    <location>
        <begin position="354"/>
        <end position="372"/>
    </location>
</feature>
<dbReference type="Pfam" id="PF20990">
    <property type="entry name" value="DUF2207_C"/>
    <property type="match status" value="1"/>
</dbReference>
<name>A0ABY9IYW5_9ACTN</name>
<dbReference type="InterPro" id="IPR048389">
    <property type="entry name" value="YciQ-like_C"/>
</dbReference>
<protein>
    <submittedName>
        <fullName evidence="3">DUF2207 domain-containing protein</fullName>
    </submittedName>
</protein>
<proteinExistence type="predicted"/>
<keyword evidence="1" id="KW-0472">Membrane</keyword>
<reference evidence="3 4" key="1">
    <citation type="submission" date="2023-03" db="EMBL/GenBank/DDBJ databases">
        <title>Isolation and description of six Streptomyces strains from soil environments, able to metabolize different microbial glucans.</title>
        <authorList>
            <person name="Widen T."/>
            <person name="Larsbrink J."/>
        </authorList>
    </citation>
    <scope>NUCLEOTIDE SEQUENCE [LARGE SCALE GENOMIC DNA]</scope>
    <source>
        <strain evidence="3 4">Alt2</strain>
    </source>
</reference>
<feature type="transmembrane region" description="Helical" evidence="1">
    <location>
        <begin position="194"/>
        <end position="213"/>
    </location>
</feature>
<organism evidence="3 4">
    <name type="scientific">Streptomyces poriferorum</name>
    <dbReference type="NCBI Taxonomy" id="2798799"/>
    <lineage>
        <taxon>Bacteria</taxon>
        <taxon>Bacillati</taxon>
        <taxon>Actinomycetota</taxon>
        <taxon>Actinomycetes</taxon>
        <taxon>Kitasatosporales</taxon>
        <taxon>Streptomycetaceae</taxon>
        <taxon>Streptomyces</taxon>
    </lineage>
</organism>
<feature type="domain" description="Predicted membrane protein YciQ-like C-terminal" evidence="2">
    <location>
        <begin position="49"/>
        <end position="269"/>
    </location>
</feature>
<evidence type="ECO:0000256" key="1">
    <source>
        <dbReference type="SAM" id="Phobius"/>
    </source>
</evidence>
<keyword evidence="1" id="KW-0812">Transmembrane</keyword>
<feature type="transmembrane region" description="Helical" evidence="1">
    <location>
        <begin position="379"/>
        <end position="395"/>
    </location>
</feature>
<accession>A0ABY9IYW5</accession>
<keyword evidence="4" id="KW-1185">Reference proteome</keyword>
<feature type="transmembrane region" description="Helical" evidence="1">
    <location>
        <begin position="6"/>
        <end position="28"/>
    </location>
</feature>
<evidence type="ECO:0000313" key="3">
    <source>
        <dbReference type="EMBL" id="WLQ60725.1"/>
    </source>
</evidence>
<gene>
    <name evidence="3" type="ORF">P8A19_37200</name>
</gene>
<evidence type="ECO:0000313" key="4">
    <source>
        <dbReference type="Proteomes" id="UP001235744"/>
    </source>
</evidence>
<feature type="transmembrane region" description="Helical" evidence="1">
    <location>
        <begin position="314"/>
        <end position="334"/>
    </location>
</feature>
<dbReference type="EMBL" id="CP120988">
    <property type="protein sequence ID" value="WLQ60725.1"/>
    <property type="molecule type" value="Genomic_DNA"/>
</dbReference>
<feature type="transmembrane region" description="Helical" evidence="1">
    <location>
        <begin position="164"/>
        <end position="188"/>
    </location>
</feature>
<keyword evidence="1" id="KW-1133">Transmembrane helix</keyword>
<dbReference type="RefSeq" id="WP_306069066.1">
    <property type="nucleotide sequence ID" value="NZ_CP120988.1"/>
</dbReference>
<sequence length="524" mass="55860">MTHIEQLYWGGAALIVLWLVVFGFSLAVTRNGVVTPGPATQELGDEPESPAVVSLLGNGWRGVEHAAAATLLDLAARGLVELRQPGDDPARSSVHVTEAGRAAPMLLSYERRVLDRVSARAVNGAAPIGAIAFRDVKRAAAWNAELRKEIIGEARLRGLSRFRFAPWLVSALMFGAFVPGALFTVAAVMGGHNLRAALAVGVAPALPLMFLLGKSLGERATPRGLERAGHWAGLRSWLTAHEDFARLPPAAVTVWDRYLAYGTALGVTTLTSRLLGFDSGDRRRVWSSYGGTWRPVRIRYPRLRPGFGGSAVHLLYLASGAGVAAAGLCAFAVLRQPDWSVGIEAHSEGAWRQPGLVLSAGWVGSVLLGLVVAGKFSRWTLLVGFLAMMPGNFERDGHGWFTDAAAHEGPLPGELAATVVVGALAVYFLVLACLERREPDMITGEVLRMESRKGKGAARFLVLDEGDTDLTTAWALPAASQGIATGARVRLGVSRGTRTIRSAELLRAAMPEGDRLKPAKQQAS</sequence>
<evidence type="ECO:0000259" key="2">
    <source>
        <dbReference type="Pfam" id="PF20990"/>
    </source>
</evidence>
<feature type="transmembrane region" description="Helical" evidence="1">
    <location>
        <begin position="415"/>
        <end position="434"/>
    </location>
</feature>